<dbReference type="Proteomes" id="UP000175707">
    <property type="component" value="Unassembled WGS sequence"/>
</dbReference>
<dbReference type="EMBL" id="LZYH01000573">
    <property type="protein sequence ID" value="OFC58650.1"/>
    <property type="molecule type" value="Genomic_DNA"/>
</dbReference>
<evidence type="ECO:0000313" key="2">
    <source>
        <dbReference type="Proteomes" id="UP000175707"/>
    </source>
</evidence>
<gene>
    <name evidence="1" type="ORF">BAE30_08935</name>
</gene>
<name>A0A1E7YUW7_9PROT</name>
<organism evidence="1 2">
    <name type="scientific">Acidithiobacillus caldus</name>
    <dbReference type="NCBI Taxonomy" id="33059"/>
    <lineage>
        <taxon>Bacteria</taxon>
        <taxon>Pseudomonadati</taxon>
        <taxon>Pseudomonadota</taxon>
        <taxon>Acidithiobacillia</taxon>
        <taxon>Acidithiobacillales</taxon>
        <taxon>Acidithiobacillaceae</taxon>
        <taxon>Acidithiobacillus</taxon>
    </lineage>
</organism>
<comment type="caution">
    <text evidence="1">The sequence shown here is derived from an EMBL/GenBank/DDBJ whole genome shotgun (WGS) entry which is preliminary data.</text>
</comment>
<dbReference type="AlphaFoldDB" id="A0A1E7YUW7"/>
<proteinExistence type="predicted"/>
<accession>A0A1E7YUW7</accession>
<protein>
    <submittedName>
        <fullName evidence="1">Uncharacterized protein</fullName>
    </submittedName>
</protein>
<sequence length="63" mass="7078">MVELYPKLGGFLATSGPRIANYVRHTGLVRSLHLWETLNGDLQKKMGGIPAQNNLRRSDHHDP</sequence>
<reference evidence="1 2" key="1">
    <citation type="submission" date="2016-06" db="EMBL/GenBank/DDBJ databases">
        <title>Gene turnover analysis identifies the evolutionary adaptation of the extremophile Acidithiobacillus caldus.</title>
        <authorList>
            <person name="Zhang X."/>
        </authorList>
    </citation>
    <scope>NUCLEOTIDE SEQUENCE [LARGE SCALE GENOMIC DNA]</scope>
    <source>
        <strain evidence="1 2">S1</strain>
    </source>
</reference>
<evidence type="ECO:0000313" key="1">
    <source>
        <dbReference type="EMBL" id="OFC58650.1"/>
    </source>
</evidence>